<name>A0AA48GKD6_9BACT</name>
<keyword evidence="3 4" id="KW-0732">Signal</keyword>
<proteinExistence type="inferred from homology"/>
<protein>
    <submittedName>
        <fullName evidence="6">ABC transporter substrate-binding protein</fullName>
    </submittedName>
</protein>
<dbReference type="Proteomes" id="UP001238179">
    <property type="component" value="Chromosome"/>
</dbReference>
<feature type="domain" description="SsuA/THI5-like" evidence="5">
    <location>
        <begin position="41"/>
        <end position="255"/>
    </location>
</feature>
<reference evidence="7" key="1">
    <citation type="journal article" date="2023" name="Int. J. Syst. Evol. Microbiol.">
        <title>Mesoterricola silvestris gen. nov., sp. nov., Mesoterricola sediminis sp. nov., Geothrix oryzae sp. nov., Geothrix edaphica sp. nov., Geothrix rubra sp. nov., and Geothrix limicola sp. nov., six novel members of Acidobacteriota isolated from soils.</title>
        <authorList>
            <person name="Itoh H."/>
            <person name="Sugisawa Y."/>
            <person name="Mise K."/>
            <person name="Xu Z."/>
            <person name="Kuniyasu M."/>
            <person name="Ushijima N."/>
            <person name="Kawano K."/>
            <person name="Kobayashi E."/>
            <person name="Shiratori Y."/>
            <person name="Masuda Y."/>
            <person name="Senoo K."/>
        </authorList>
    </citation>
    <scope>NUCLEOTIDE SEQUENCE [LARGE SCALE GENOMIC DNA]</scope>
    <source>
        <strain evidence="7">W79</strain>
    </source>
</reference>
<dbReference type="GO" id="GO:0042918">
    <property type="term" value="P:alkanesulfonate transmembrane transport"/>
    <property type="evidence" value="ECO:0007669"/>
    <property type="project" value="TreeGrafter"/>
</dbReference>
<keyword evidence="7" id="KW-1185">Reference proteome</keyword>
<dbReference type="SUPFAM" id="SSF53850">
    <property type="entry name" value="Periplasmic binding protein-like II"/>
    <property type="match status" value="1"/>
</dbReference>
<evidence type="ECO:0000313" key="6">
    <source>
        <dbReference type="EMBL" id="BDU74651.1"/>
    </source>
</evidence>
<dbReference type="GO" id="GO:0042597">
    <property type="term" value="C:periplasmic space"/>
    <property type="evidence" value="ECO:0007669"/>
    <property type="project" value="UniProtKB-SubCell"/>
</dbReference>
<dbReference type="Pfam" id="PF09084">
    <property type="entry name" value="NMT1"/>
    <property type="match status" value="1"/>
</dbReference>
<feature type="chain" id="PRO_5041229281" evidence="4">
    <location>
        <begin position="24"/>
        <end position="332"/>
    </location>
</feature>
<dbReference type="AlphaFoldDB" id="A0AA48GKD6"/>
<evidence type="ECO:0000313" key="7">
    <source>
        <dbReference type="Proteomes" id="UP001238179"/>
    </source>
</evidence>
<dbReference type="Gene3D" id="3.40.190.10">
    <property type="entry name" value="Periplasmic binding protein-like II"/>
    <property type="match status" value="2"/>
</dbReference>
<comment type="similarity">
    <text evidence="2">Belongs to the bacterial solute-binding protein SsuA/TauA family.</text>
</comment>
<dbReference type="InterPro" id="IPR015168">
    <property type="entry name" value="SsuA/THI5"/>
</dbReference>
<evidence type="ECO:0000256" key="1">
    <source>
        <dbReference type="ARBA" id="ARBA00004418"/>
    </source>
</evidence>
<dbReference type="RefSeq" id="WP_316413324.1">
    <property type="nucleotide sequence ID" value="NZ_AP027080.1"/>
</dbReference>
<dbReference type="PANTHER" id="PTHR30024:SF47">
    <property type="entry name" value="TAURINE-BINDING PERIPLASMIC PROTEIN"/>
    <property type="match status" value="1"/>
</dbReference>
<dbReference type="KEGG" id="msil:METEAL_38250"/>
<evidence type="ECO:0000259" key="5">
    <source>
        <dbReference type="Pfam" id="PF09084"/>
    </source>
</evidence>
<sequence length="332" mass="35331">MNTRILQCLLALALAAGPGRAAAGEPITLMVGGVEKIIYLPVKLAERLGYFGAEGLDVEIRSEWSGIHGADVLLVGTVQGVVGFYDHTLYLQAKGKALVNVIQFSQAPGEVELVSARMPPSVRSMADLKGCTLGVTGLGSSTQFLSRYLVLAAGLKASQVNFLPVGTGDNFIGAMTRGTIQAGMTTEPTASRLLNAGQARVLADLRTPEDTVRALGGLYPSACLYMQTAWVARHKPEVQRLVNALVKALRYIQTHTAAEIAAQIPPDFYGGDRATYVKALGRSKAIFIPDGRMPEGGPAHVLKVLRSTDKSLHGKTIDLPSTYTLEFVTAAR</sequence>
<comment type="subcellular location">
    <subcellularLocation>
        <location evidence="1">Periplasm</location>
    </subcellularLocation>
</comment>
<dbReference type="PANTHER" id="PTHR30024">
    <property type="entry name" value="ALIPHATIC SULFONATES-BINDING PROTEIN-RELATED"/>
    <property type="match status" value="1"/>
</dbReference>
<evidence type="ECO:0000256" key="2">
    <source>
        <dbReference type="ARBA" id="ARBA00010742"/>
    </source>
</evidence>
<organism evidence="6 7">
    <name type="scientific">Mesoterricola silvestris</name>
    <dbReference type="NCBI Taxonomy" id="2927979"/>
    <lineage>
        <taxon>Bacteria</taxon>
        <taxon>Pseudomonadati</taxon>
        <taxon>Acidobacteriota</taxon>
        <taxon>Holophagae</taxon>
        <taxon>Holophagales</taxon>
        <taxon>Holophagaceae</taxon>
        <taxon>Mesoterricola</taxon>
    </lineage>
</organism>
<dbReference type="EMBL" id="AP027080">
    <property type="protein sequence ID" value="BDU74651.1"/>
    <property type="molecule type" value="Genomic_DNA"/>
</dbReference>
<gene>
    <name evidence="6" type="ORF">METEAL_38250</name>
</gene>
<evidence type="ECO:0000256" key="4">
    <source>
        <dbReference type="SAM" id="SignalP"/>
    </source>
</evidence>
<evidence type="ECO:0000256" key="3">
    <source>
        <dbReference type="ARBA" id="ARBA00022729"/>
    </source>
</evidence>
<accession>A0AA48GKD6</accession>
<dbReference type="PROSITE" id="PS00306">
    <property type="entry name" value="CASEIN_ALPHA_BETA"/>
    <property type="match status" value="1"/>
</dbReference>
<feature type="signal peptide" evidence="4">
    <location>
        <begin position="1"/>
        <end position="23"/>
    </location>
</feature>
<dbReference type="InterPro" id="IPR031305">
    <property type="entry name" value="Casein_CS"/>
</dbReference>